<protein>
    <submittedName>
        <fullName evidence="1">YT521-B-like domain-containing protein</fullName>
    </submittedName>
</protein>
<proteinExistence type="predicted"/>
<keyword evidence="2" id="KW-1185">Reference proteome</keyword>
<dbReference type="Proteomes" id="UP001497680">
    <property type="component" value="Unassembled WGS sequence"/>
</dbReference>
<evidence type="ECO:0000313" key="2">
    <source>
        <dbReference type="Proteomes" id="UP001497680"/>
    </source>
</evidence>
<name>A0ACC0CU67_9PEZI</name>
<accession>A0ACC0CU67</accession>
<sequence>MDRSIENMRDFAPGEHTRGRSRISTNGHDLQTDIRCYDGQSMMSPDLQDWLDMTHFYDRVHRNKELSTYRHEKTMERMTALTPQRGSRRRDRSRSGSPRLPEVYRYRSRDYHEAPPHSFSRAPVPDSRHLPWPSKSLPPPLPPKPLPPKPLPPKPVSKGDLVKDQRDTHRERQLMLAPRGLSLGERGDTKFFVIKSCSWGHVYDCWDEGIWATQARHVQILTKAFTEAKKVVLFFSVNKSSAYQGYAIIKSLPNARTTRPRWWNEVDWNISHPFEVDWRCKVHIDDRHVIHLRNPLNGNLSVTRSRDFTEIEDRVGREMLTIIEFHAKREAARIQEERDAAKKPAPPKA</sequence>
<organism evidence="1 2">
    <name type="scientific">Hypoxylon rubiginosum</name>
    <dbReference type="NCBI Taxonomy" id="110542"/>
    <lineage>
        <taxon>Eukaryota</taxon>
        <taxon>Fungi</taxon>
        <taxon>Dikarya</taxon>
        <taxon>Ascomycota</taxon>
        <taxon>Pezizomycotina</taxon>
        <taxon>Sordariomycetes</taxon>
        <taxon>Xylariomycetidae</taxon>
        <taxon>Xylariales</taxon>
        <taxon>Hypoxylaceae</taxon>
        <taxon>Hypoxylon</taxon>
    </lineage>
</organism>
<gene>
    <name evidence="1" type="ORF">F4821DRAFT_262357</name>
</gene>
<evidence type="ECO:0000313" key="1">
    <source>
        <dbReference type="EMBL" id="KAI6084032.1"/>
    </source>
</evidence>
<comment type="caution">
    <text evidence="1">The sequence shown here is derived from an EMBL/GenBank/DDBJ whole genome shotgun (WGS) entry which is preliminary data.</text>
</comment>
<reference evidence="1 2" key="1">
    <citation type="journal article" date="2022" name="New Phytol.">
        <title>Ecological generalism drives hyperdiversity of secondary metabolite gene clusters in xylarialean endophytes.</title>
        <authorList>
            <person name="Franco M.E.E."/>
            <person name="Wisecaver J.H."/>
            <person name="Arnold A.E."/>
            <person name="Ju Y.M."/>
            <person name="Slot J.C."/>
            <person name="Ahrendt S."/>
            <person name="Moore L.P."/>
            <person name="Eastman K.E."/>
            <person name="Scott K."/>
            <person name="Konkel Z."/>
            <person name="Mondo S.J."/>
            <person name="Kuo A."/>
            <person name="Hayes R.D."/>
            <person name="Haridas S."/>
            <person name="Andreopoulos B."/>
            <person name="Riley R."/>
            <person name="LaButti K."/>
            <person name="Pangilinan J."/>
            <person name="Lipzen A."/>
            <person name="Amirebrahimi M."/>
            <person name="Yan J."/>
            <person name="Adam C."/>
            <person name="Keymanesh K."/>
            <person name="Ng V."/>
            <person name="Louie K."/>
            <person name="Northen T."/>
            <person name="Drula E."/>
            <person name="Henrissat B."/>
            <person name="Hsieh H.M."/>
            <person name="Youens-Clark K."/>
            <person name="Lutzoni F."/>
            <person name="Miadlikowska J."/>
            <person name="Eastwood D.C."/>
            <person name="Hamelin R.C."/>
            <person name="Grigoriev I.V."/>
            <person name="U'Ren J.M."/>
        </authorList>
    </citation>
    <scope>NUCLEOTIDE SEQUENCE [LARGE SCALE GENOMIC DNA]</scope>
    <source>
        <strain evidence="1 2">ER1909</strain>
    </source>
</reference>
<dbReference type="EMBL" id="MU394343">
    <property type="protein sequence ID" value="KAI6084032.1"/>
    <property type="molecule type" value="Genomic_DNA"/>
</dbReference>